<dbReference type="Pfam" id="PF23247">
    <property type="entry name" value="LRR_RPS2"/>
    <property type="match status" value="1"/>
</dbReference>
<dbReference type="InterPro" id="IPR032675">
    <property type="entry name" value="LRR_dom_sf"/>
</dbReference>
<dbReference type="PANTHER" id="PTHR33463:SF87">
    <property type="entry name" value="OS01G0518651 PROTEIN"/>
    <property type="match status" value="1"/>
</dbReference>
<evidence type="ECO:0000313" key="2">
    <source>
        <dbReference type="EMBL" id="CAL4956780.1"/>
    </source>
</evidence>
<protein>
    <recommendedName>
        <fullName evidence="1">Disease resistance protein At4g27190-like leucine-rich repeats domain-containing protein</fullName>
    </recommendedName>
</protein>
<keyword evidence="3" id="KW-1185">Reference proteome</keyword>
<accession>A0ABC8ZAT1</accession>
<proteinExistence type="predicted"/>
<dbReference type="InterPro" id="IPR050905">
    <property type="entry name" value="Plant_NBS-LRR"/>
</dbReference>
<organism evidence="2 3">
    <name type="scientific">Urochloa decumbens</name>
    <dbReference type="NCBI Taxonomy" id="240449"/>
    <lineage>
        <taxon>Eukaryota</taxon>
        <taxon>Viridiplantae</taxon>
        <taxon>Streptophyta</taxon>
        <taxon>Embryophyta</taxon>
        <taxon>Tracheophyta</taxon>
        <taxon>Spermatophyta</taxon>
        <taxon>Magnoliopsida</taxon>
        <taxon>Liliopsida</taxon>
        <taxon>Poales</taxon>
        <taxon>Poaceae</taxon>
        <taxon>PACMAD clade</taxon>
        <taxon>Panicoideae</taxon>
        <taxon>Panicodae</taxon>
        <taxon>Paniceae</taxon>
        <taxon>Melinidinae</taxon>
        <taxon>Urochloa</taxon>
    </lineage>
</organism>
<dbReference type="EMBL" id="OZ075128">
    <property type="protein sequence ID" value="CAL4956780.1"/>
    <property type="molecule type" value="Genomic_DNA"/>
</dbReference>
<evidence type="ECO:0000259" key="1">
    <source>
        <dbReference type="Pfam" id="PF23247"/>
    </source>
</evidence>
<name>A0ABC8ZAT1_9POAL</name>
<evidence type="ECO:0000313" key="3">
    <source>
        <dbReference type="Proteomes" id="UP001497457"/>
    </source>
</evidence>
<gene>
    <name evidence="2" type="ORF">URODEC1_LOCUS42154</name>
</gene>
<reference evidence="3" key="1">
    <citation type="submission" date="2024-06" db="EMBL/GenBank/DDBJ databases">
        <authorList>
            <person name="Ryan C."/>
        </authorList>
    </citation>
    <scope>NUCLEOTIDE SEQUENCE [LARGE SCALE GENOMIC DNA]</scope>
</reference>
<dbReference type="Gene3D" id="3.80.10.10">
    <property type="entry name" value="Ribonuclease Inhibitor"/>
    <property type="match status" value="2"/>
</dbReference>
<dbReference type="Proteomes" id="UP001497457">
    <property type="component" value="Chromosome 18b"/>
</dbReference>
<sequence>MIVRYFLNNNSDNYYYERGKDIIYFDGWDGIGASAVLCAIAKLPRSKDVNFDLKIHIDFSMSGSRRALQRIIVEQLMLKENAPSLDKSVMAILDKQDEDDDFNGIENSSRAEIGDVNNHIFQFLRDKRFLVTFLNGSDEEINLVTCGFPLFDMTENKVLWTYQGRFRNRPKPASILKERQETSTYSTGAVQPAPREKLYDHVFLDAQPRGPLSDTAVTTLLREEATELARYARNQAITPEIAMNCWFYLSWLHYNYGNFLLKNSYDNFTKYDQGTHIPSYWVCDGIVGGEGAWEAASNLCEAMRMENFTSKINRTNWFQQFSKLTKNRSRWISMASEHLETQSIQTISEEATSYFLTLQNSDLPNNLFPQSSQLRVLKLSSCAFSFTSPPFHSCDNMRFLCIDSCKDNGRSTDKLIVKQGESWRFLKRLWVLDIRHTDGSWTLIPQIMELMTELRELNIKAVRVSSWSWHIDLAKQKFLHILHKFRIIECPIQFMDLLRIPLIGMYRLEFLDLSGNNHMEVLPNLSTASGLKVLILDGCDGLRNVESHALPSSLESFSFDGFGPALKWKHLLEIPRKEARPTLLKNLFLRGLPNLMELNLSETAVQAVNLDDMQLRNLERLSLLGCEMLQRVQWHDTRNPPLKVLRIDTRAKGTRSLDHDCHGFQMDNNSSPQAPIVVTDERVLRGFMITHPVSNVLQGQKFHLHLSSSVSNKQGTYNQKESSSSDELSAPQLIESPFSYLGLLSNIAGHDDNDRSVKGCALLPLQCHIEISDGGCNLEIAKDPDRQNIDMLLRYAESLHVHDHSSITTASLDCIKGQFEKTQWCLVERCPKMHTVFHIDKDGNTPQSFMSLQTFKAFQLLEVQCIWSRKVRFYEDSTNRLLAFKKLQCINLYSCPRLKFVLPWSFASLPGLETILVAYCGELREIFPKGETHRRDRATSIVFSSLKRIQLKELPRLRQICETVMLAPALETVKLRGCWSLKRLPAIHMGRGNNKPLAVVDCEKDWWDMLQWDGLEESRNLFAPRHSKYYKMRMLRGSPLR</sequence>
<dbReference type="SUPFAM" id="SSF52058">
    <property type="entry name" value="L domain-like"/>
    <property type="match status" value="1"/>
</dbReference>
<dbReference type="AlphaFoldDB" id="A0ABC8ZAT1"/>
<reference evidence="2 3" key="2">
    <citation type="submission" date="2024-10" db="EMBL/GenBank/DDBJ databases">
        <authorList>
            <person name="Ryan C."/>
        </authorList>
    </citation>
    <scope>NUCLEOTIDE SEQUENCE [LARGE SCALE GENOMIC DNA]</scope>
</reference>
<dbReference type="InterPro" id="IPR057135">
    <property type="entry name" value="At4g27190-like_LRR"/>
</dbReference>
<feature type="domain" description="Disease resistance protein At4g27190-like leucine-rich repeats" evidence="1">
    <location>
        <begin position="909"/>
        <end position="985"/>
    </location>
</feature>
<dbReference type="PANTHER" id="PTHR33463">
    <property type="entry name" value="NB-ARC DOMAIN-CONTAINING PROTEIN-RELATED"/>
    <property type="match status" value="1"/>
</dbReference>